<dbReference type="HOGENOM" id="CLU_107084_2_0_7"/>
<dbReference type="Pfam" id="PF06252">
    <property type="entry name" value="GemA"/>
    <property type="match status" value="1"/>
</dbReference>
<protein>
    <recommendedName>
        <fullName evidence="4">Mu-like prophage protein gp16</fullName>
    </recommendedName>
</protein>
<organism evidence="2 3">
    <name type="scientific">Desulfocurvibacter africanus subsp. africanus str. Walvis Bay</name>
    <dbReference type="NCBI Taxonomy" id="690850"/>
    <lineage>
        <taxon>Bacteria</taxon>
        <taxon>Pseudomonadati</taxon>
        <taxon>Thermodesulfobacteriota</taxon>
        <taxon>Desulfovibrionia</taxon>
        <taxon>Desulfovibrionales</taxon>
        <taxon>Desulfovibrionaceae</taxon>
        <taxon>Desulfocurvibacter</taxon>
    </lineage>
</organism>
<dbReference type="InterPro" id="IPR009363">
    <property type="entry name" value="Phage_Mu_Gp16"/>
</dbReference>
<gene>
    <name evidence="2" type="ORF">Desaf_0676</name>
</gene>
<sequence>MSTERRSLLAKIHVAKKQLGLSDDDYRTVLMEQFGQNSASYLTDGQLRKLVAHFRSLGWQDAPKARAKNDTHGRPSTLDSKRCDSRKRMMKKIEALLAEKGTDENGYIPWGYAASILKRQCGVERLEFASPEQLSGVIAALYRDAQRKGRETE</sequence>
<reference evidence="2 3" key="1">
    <citation type="journal article" date="2011" name="J. Bacteriol.">
        <title>Genome sequence of the mercury-methylating and pleomorphic Desulfovibrio africanus Strain Walvis Bay.</title>
        <authorList>
            <person name="Brown S.D."/>
            <person name="Wall J.D."/>
            <person name="Kucken A.M."/>
            <person name="Gilmour C.C."/>
            <person name="Podar M."/>
            <person name="Brandt C.C."/>
            <person name="Teshima H."/>
            <person name="Detter J.C."/>
            <person name="Han C.S."/>
            <person name="Land M.L."/>
            <person name="Lucas S."/>
            <person name="Han J."/>
            <person name="Pennacchio L."/>
            <person name="Nolan M."/>
            <person name="Pitluck S."/>
            <person name="Woyke T."/>
            <person name="Goodwin L."/>
            <person name="Palumbo A.V."/>
            <person name="Elias D.A."/>
        </authorList>
    </citation>
    <scope>NUCLEOTIDE SEQUENCE [LARGE SCALE GENOMIC DNA]</scope>
    <source>
        <strain evidence="2 3">Walvis Bay</strain>
    </source>
</reference>
<feature type="compositionally biased region" description="Basic and acidic residues" evidence="1">
    <location>
        <begin position="63"/>
        <end position="84"/>
    </location>
</feature>
<dbReference type="KEGG" id="daf:Desaf_0676"/>
<accession>F3YVZ8</accession>
<evidence type="ECO:0000256" key="1">
    <source>
        <dbReference type="SAM" id="MobiDB-lite"/>
    </source>
</evidence>
<dbReference type="RefSeq" id="WP_014258864.1">
    <property type="nucleotide sequence ID" value="NC_016629.1"/>
</dbReference>
<dbReference type="STRING" id="690850.Desaf_0676"/>
<feature type="region of interest" description="Disordered" evidence="1">
    <location>
        <begin position="62"/>
        <end position="84"/>
    </location>
</feature>
<dbReference type="Proteomes" id="UP000007844">
    <property type="component" value="Chromosome"/>
</dbReference>
<dbReference type="AlphaFoldDB" id="F3YVZ8"/>
<dbReference type="EMBL" id="CP003221">
    <property type="protein sequence ID" value="EGJ49028.1"/>
    <property type="molecule type" value="Genomic_DNA"/>
</dbReference>
<evidence type="ECO:0000313" key="3">
    <source>
        <dbReference type="Proteomes" id="UP000007844"/>
    </source>
</evidence>
<name>F3YVZ8_DESAF</name>
<keyword evidence="3" id="KW-1185">Reference proteome</keyword>
<evidence type="ECO:0000313" key="2">
    <source>
        <dbReference type="EMBL" id="EGJ49028.1"/>
    </source>
</evidence>
<evidence type="ECO:0008006" key="4">
    <source>
        <dbReference type="Google" id="ProtNLM"/>
    </source>
</evidence>
<dbReference type="eggNOG" id="COG4382">
    <property type="taxonomic scope" value="Bacteria"/>
</dbReference>
<proteinExistence type="predicted"/>